<feature type="non-terminal residue" evidence="1">
    <location>
        <position position="55"/>
    </location>
</feature>
<sequence>FSYIGAEIQILINPVNLPENMAPGTQLSRAYDKDVAGKADAYRFLNKTKDFVIDA</sequence>
<proteinExistence type="predicted"/>
<protein>
    <submittedName>
        <fullName evidence="1">Uncharacterized protein</fullName>
    </submittedName>
</protein>
<dbReference type="EMBL" id="CABDUW010003051">
    <property type="protein sequence ID" value="VTJ88642.1"/>
    <property type="molecule type" value="Genomic_DNA"/>
</dbReference>
<keyword evidence="2" id="KW-1185">Reference proteome</keyword>
<organism evidence="1 2">
    <name type="scientific">Marmota monax</name>
    <name type="common">Woodchuck</name>
    <dbReference type="NCBI Taxonomy" id="9995"/>
    <lineage>
        <taxon>Eukaryota</taxon>
        <taxon>Metazoa</taxon>
        <taxon>Chordata</taxon>
        <taxon>Craniata</taxon>
        <taxon>Vertebrata</taxon>
        <taxon>Euteleostomi</taxon>
        <taxon>Mammalia</taxon>
        <taxon>Eutheria</taxon>
        <taxon>Euarchontoglires</taxon>
        <taxon>Glires</taxon>
        <taxon>Rodentia</taxon>
        <taxon>Sciuromorpha</taxon>
        <taxon>Sciuridae</taxon>
        <taxon>Xerinae</taxon>
        <taxon>Marmotini</taxon>
        <taxon>Marmota</taxon>
    </lineage>
</organism>
<dbReference type="Proteomes" id="UP000335636">
    <property type="component" value="Unassembled WGS sequence"/>
</dbReference>
<comment type="caution">
    <text evidence="1">The sequence shown here is derived from an EMBL/GenBank/DDBJ whole genome shotgun (WGS) entry which is preliminary data.</text>
</comment>
<accession>A0A5E4D637</accession>
<evidence type="ECO:0000313" key="2">
    <source>
        <dbReference type="Proteomes" id="UP000335636"/>
    </source>
</evidence>
<evidence type="ECO:0000313" key="1">
    <source>
        <dbReference type="EMBL" id="VTJ88642.1"/>
    </source>
</evidence>
<feature type="non-terminal residue" evidence="1">
    <location>
        <position position="1"/>
    </location>
</feature>
<reference evidence="1" key="1">
    <citation type="submission" date="2019-04" db="EMBL/GenBank/DDBJ databases">
        <authorList>
            <person name="Alioto T."/>
            <person name="Alioto T."/>
        </authorList>
    </citation>
    <scope>NUCLEOTIDE SEQUENCE [LARGE SCALE GENOMIC DNA]</scope>
</reference>
<gene>
    <name evidence="1" type="ORF">MONAX_5E014875</name>
</gene>
<name>A0A5E4D637_MARMO</name>
<dbReference type="AlphaFoldDB" id="A0A5E4D637"/>